<organism evidence="6 7">
    <name type="scientific">Digitaria exilis</name>
    <dbReference type="NCBI Taxonomy" id="1010633"/>
    <lineage>
        <taxon>Eukaryota</taxon>
        <taxon>Viridiplantae</taxon>
        <taxon>Streptophyta</taxon>
        <taxon>Embryophyta</taxon>
        <taxon>Tracheophyta</taxon>
        <taxon>Spermatophyta</taxon>
        <taxon>Magnoliopsida</taxon>
        <taxon>Liliopsida</taxon>
        <taxon>Poales</taxon>
        <taxon>Poaceae</taxon>
        <taxon>PACMAD clade</taxon>
        <taxon>Panicoideae</taxon>
        <taxon>Panicodae</taxon>
        <taxon>Paniceae</taxon>
        <taxon>Anthephorinae</taxon>
        <taxon>Digitaria</taxon>
    </lineage>
</organism>
<dbReference type="AlphaFoldDB" id="A0A835KIH8"/>
<dbReference type="PANTHER" id="PTHR14025:SF20">
    <property type="entry name" value="FANCONI ANEMIA GROUP M PROTEIN"/>
    <property type="match status" value="1"/>
</dbReference>
<feature type="region of interest" description="Disordered" evidence="5">
    <location>
        <begin position="354"/>
        <end position="381"/>
    </location>
</feature>
<evidence type="ECO:0000256" key="4">
    <source>
        <dbReference type="ARBA" id="ARBA00022840"/>
    </source>
</evidence>
<evidence type="ECO:0000313" key="7">
    <source>
        <dbReference type="Proteomes" id="UP000636709"/>
    </source>
</evidence>
<protein>
    <submittedName>
        <fullName evidence="6">Uncharacterized protein</fullName>
    </submittedName>
</protein>
<proteinExistence type="predicted"/>
<feature type="compositionally biased region" description="Acidic residues" evidence="5">
    <location>
        <begin position="354"/>
        <end position="369"/>
    </location>
</feature>
<evidence type="ECO:0000256" key="3">
    <source>
        <dbReference type="ARBA" id="ARBA00022806"/>
    </source>
</evidence>
<evidence type="ECO:0000313" key="6">
    <source>
        <dbReference type="EMBL" id="KAF8730976.1"/>
    </source>
</evidence>
<feature type="compositionally biased region" description="Basic and acidic residues" evidence="5">
    <location>
        <begin position="370"/>
        <end position="381"/>
    </location>
</feature>
<dbReference type="GO" id="GO:0043138">
    <property type="term" value="F:3'-5' DNA helicase activity"/>
    <property type="evidence" value="ECO:0007669"/>
    <property type="project" value="TreeGrafter"/>
</dbReference>
<keyword evidence="1" id="KW-0547">Nucleotide-binding</keyword>
<feature type="region of interest" description="Disordered" evidence="5">
    <location>
        <begin position="301"/>
        <end position="333"/>
    </location>
</feature>
<gene>
    <name evidence="6" type="ORF">HU200_016852</name>
</gene>
<dbReference type="GO" id="GO:0045003">
    <property type="term" value="P:double-strand break repair via synthesis-dependent strand annealing"/>
    <property type="evidence" value="ECO:0007669"/>
    <property type="project" value="TreeGrafter"/>
</dbReference>
<evidence type="ECO:0000256" key="5">
    <source>
        <dbReference type="SAM" id="MobiDB-lite"/>
    </source>
</evidence>
<name>A0A835KIH8_9POAL</name>
<dbReference type="GO" id="GO:0009378">
    <property type="term" value="F:four-way junction helicase activity"/>
    <property type="evidence" value="ECO:0007669"/>
    <property type="project" value="TreeGrafter"/>
</dbReference>
<sequence length="568" mass="63014">MRKLLRNSERFEYRASPRMVPHIYKPEANLVHKVSHSFRTTDMLTDAMQQLQDPSSFSPKCEKNLQEPADVAAMKDQEHEGFYAANGIEAMPHESDGLEASPRVGQNQSVSVPASPVKKYPIHSFFSGDYVTVNREGNVSITYVPVLPRTSAFQSNLSSSFMHSPEYAGPCVNVDDNVLTPLPLKTLTRLRDKLDSTCNTKLPQSTSSYQEDMELSPRLTLYMEEGIVPESPVVEVSHLHPEIDGAAHVGFEPKRASPGCVGAHTYLAGCNRGPVDFEKNGQGLAFVTELGVSTGQNVLGHTQAKTEEPTRPSNVKICTPTKRTPTGNLLHDSFSGKKGKAKRCLDTYIDEEVEVSEDADVSEDEDDNQSEDKYEDSFIDDRATPTVEFTQTEQGRRNSCDMMGFYRQSLFTQSPVAIPSRYLDVSDNSASTTENASYTSEVGHNSVETPREFQTHHMMNPSPSYQQSLLERTSFVQDQCESTIANCESSTKLDCRKRKLSFQQPAVIPVINLEPEPALEASSHMGTGVTDDNYYDDAFFENLDLDAIEAEATEPLRQKTTVTKTSGN</sequence>
<dbReference type="Proteomes" id="UP000636709">
    <property type="component" value="Unassembled WGS sequence"/>
</dbReference>
<comment type="caution">
    <text evidence="6">The sequence shown here is derived from an EMBL/GenBank/DDBJ whole genome shotgun (WGS) entry which is preliminary data.</text>
</comment>
<evidence type="ECO:0000256" key="1">
    <source>
        <dbReference type="ARBA" id="ARBA00022741"/>
    </source>
</evidence>
<dbReference type="GO" id="GO:0000400">
    <property type="term" value="F:four-way junction DNA binding"/>
    <property type="evidence" value="ECO:0007669"/>
    <property type="project" value="TreeGrafter"/>
</dbReference>
<keyword evidence="2" id="KW-0378">Hydrolase</keyword>
<dbReference type="EMBL" id="JACEFO010001613">
    <property type="protein sequence ID" value="KAF8730976.1"/>
    <property type="molecule type" value="Genomic_DNA"/>
</dbReference>
<dbReference type="GO" id="GO:0005524">
    <property type="term" value="F:ATP binding"/>
    <property type="evidence" value="ECO:0007669"/>
    <property type="project" value="UniProtKB-KW"/>
</dbReference>
<accession>A0A835KIH8</accession>
<keyword evidence="7" id="KW-1185">Reference proteome</keyword>
<dbReference type="PANTHER" id="PTHR14025">
    <property type="entry name" value="FANCONI ANEMIA GROUP M FANCM FAMILY MEMBER"/>
    <property type="match status" value="1"/>
</dbReference>
<dbReference type="GO" id="GO:0016787">
    <property type="term" value="F:hydrolase activity"/>
    <property type="evidence" value="ECO:0007669"/>
    <property type="project" value="UniProtKB-KW"/>
</dbReference>
<evidence type="ECO:0000256" key="2">
    <source>
        <dbReference type="ARBA" id="ARBA00022801"/>
    </source>
</evidence>
<keyword evidence="4" id="KW-0067">ATP-binding</keyword>
<keyword evidence="3" id="KW-0347">Helicase</keyword>
<reference evidence="6" key="1">
    <citation type="submission" date="2020-07" db="EMBL/GenBank/DDBJ databases">
        <title>Genome sequence and genetic diversity analysis of an under-domesticated orphan crop, white fonio (Digitaria exilis).</title>
        <authorList>
            <person name="Bennetzen J.L."/>
            <person name="Chen S."/>
            <person name="Ma X."/>
            <person name="Wang X."/>
            <person name="Yssel A.E.J."/>
            <person name="Chaluvadi S.R."/>
            <person name="Johnson M."/>
            <person name="Gangashetty P."/>
            <person name="Hamidou F."/>
            <person name="Sanogo M.D."/>
            <person name="Zwaenepoel A."/>
            <person name="Wallace J."/>
            <person name="Van De Peer Y."/>
            <person name="Van Deynze A."/>
        </authorList>
    </citation>
    <scope>NUCLEOTIDE SEQUENCE</scope>
    <source>
        <tissue evidence="6">Leaves</tissue>
    </source>
</reference>
<dbReference type="OrthoDB" id="6513042at2759"/>
<dbReference type="GO" id="GO:0036297">
    <property type="term" value="P:interstrand cross-link repair"/>
    <property type="evidence" value="ECO:0007669"/>
    <property type="project" value="TreeGrafter"/>
</dbReference>